<evidence type="ECO:0000313" key="3">
    <source>
        <dbReference type="Proteomes" id="UP000242763"/>
    </source>
</evidence>
<dbReference type="Proteomes" id="UP000242763">
    <property type="component" value="Unassembled WGS sequence"/>
</dbReference>
<evidence type="ECO:0000313" key="2">
    <source>
        <dbReference type="EMBL" id="SFI62316.1"/>
    </source>
</evidence>
<organism evidence="2 3">
    <name type="scientific">Aquamicrobium aerolatum DSM 21857</name>
    <dbReference type="NCBI Taxonomy" id="1121003"/>
    <lineage>
        <taxon>Bacteria</taxon>
        <taxon>Pseudomonadati</taxon>
        <taxon>Pseudomonadota</taxon>
        <taxon>Alphaproteobacteria</taxon>
        <taxon>Hyphomicrobiales</taxon>
        <taxon>Phyllobacteriaceae</taxon>
        <taxon>Aerobium</taxon>
    </lineage>
</organism>
<dbReference type="EMBL" id="FORF01000004">
    <property type="protein sequence ID" value="SFI62316.1"/>
    <property type="molecule type" value="Genomic_DNA"/>
</dbReference>
<dbReference type="STRING" id="1121003.SAMN03080618_00949"/>
<gene>
    <name evidence="2" type="ORF">SAMN03080618_00949</name>
</gene>
<dbReference type="Pfam" id="PF06568">
    <property type="entry name" value="YjiS-like"/>
    <property type="match status" value="1"/>
</dbReference>
<dbReference type="RefSeq" id="WP_091519233.1">
    <property type="nucleotide sequence ID" value="NZ_FORF01000004.1"/>
</dbReference>
<proteinExistence type="predicted"/>
<dbReference type="InterPro" id="IPR009506">
    <property type="entry name" value="YjiS-like"/>
</dbReference>
<dbReference type="AlphaFoldDB" id="A0A1I3JQ64"/>
<reference evidence="3" key="1">
    <citation type="submission" date="2016-10" db="EMBL/GenBank/DDBJ databases">
        <authorList>
            <person name="Varghese N."/>
            <person name="Submissions S."/>
        </authorList>
    </citation>
    <scope>NUCLEOTIDE SEQUENCE [LARGE SCALE GENOMIC DNA]</scope>
    <source>
        <strain evidence="3">DSM 21857</strain>
    </source>
</reference>
<feature type="domain" description="YjiS-like" evidence="1">
    <location>
        <begin position="36"/>
        <end position="63"/>
    </location>
</feature>
<sequence>MTALDYSAPATRAGSRTIAAMVRFGDRLAVLVRSLKNQGQVDYLATMSDRQLADIGLMRGDIEVVGRGAFGTDPTTRLSELAQERHRIEENMRRVG</sequence>
<name>A0A1I3JQ64_9HYPH</name>
<evidence type="ECO:0000259" key="1">
    <source>
        <dbReference type="Pfam" id="PF06568"/>
    </source>
</evidence>
<protein>
    <recommendedName>
        <fullName evidence="1">YjiS-like domain-containing protein</fullName>
    </recommendedName>
</protein>
<accession>A0A1I3JQ64</accession>
<keyword evidence="3" id="KW-1185">Reference proteome</keyword>